<dbReference type="AlphaFoldDB" id="A0A2H0N7E5"/>
<comment type="caution">
    <text evidence="4">The sequence shown here is derived from an EMBL/GenBank/DDBJ whole genome shotgun (WGS) entry which is preliminary data.</text>
</comment>
<dbReference type="PANTHER" id="PTHR42998:SF1">
    <property type="entry name" value="TYPE I RESTRICTION ENZYME HINDI METHYLASE SUBUNIT"/>
    <property type="match status" value="1"/>
</dbReference>
<evidence type="ECO:0000313" key="5">
    <source>
        <dbReference type="Proteomes" id="UP000229893"/>
    </source>
</evidence>
<evidence type="ECO:0000259" key="3">
    <source>
        <dbReference type="Pfam" id="PF13588"/>
    </source>
</evidence>
<feature type="domain" description="DNA methylase adenine-specific" evidence="2">
    <location>
        <begin position="278"/>
        <end position="594"/>
    </location>
</feature>
<protein>
    <submittedName>
        <fullName evidence="4">N-6 DNA methylase</fullName>
    </submittedName>
</protein>
<sequence>MTTKQPKEGYIIDFISGQEIKATPEEVDATQIFSKRLIEEYEYSKEQIQTRPQHFVRKTPSDEAKKEWPVDISIFKGKSRTESDLVGIIECKKKTRKDGLEQLKLYMDMCSSIQWGVWFNGEEQINLQKIKKDGDILYFEIPNIPKNGQRIEDIGKYKRCDLKPAKDLKSHFKVINNYLYGNMKKDDTSTRNRAKQIINLLFCKIYDEQYTGKNEEVTFRAGVYEDKELVAKRIKELFIQVKNRFNDVFEDEDIITLDPDSIVFAVGQIQEFCITESERDVIGDAFEVFVSKALKDEDGQFFTPRNVIKMIVDIINPDEKTMIVDPACGTGGFLIESLRHVWGKVEENAKKLGWSDKRVEEEKQYVATTYFRGIDKDSFVAKVTKAYMAVVGDGRGGVFCENSLEDVKEWSNKCQDKIDLGKFDIVLTNPPFGSKIPIRDEKILKQFAFGHKWKFDKKSKQWEQQSELNNKGKKGGVEPQILFIERCLQLLKIGGKMGIVLPDGIYGNDKLGYIREYLKKHTKILAIIDVPSETFQPNTSTKTTILVAEKIKEGEKIDDHYIFMAICETCGHDRRGNSMPDDDVSLVSEKYFEFMKAPKKFVL</sequence>
<keyword evidence="1" id="KW-0680">Restriction system</keyword>
<reference evidence="4 5" key="1">
    <citation type="submission" date="2017-09" db="EMBL/GenBank/DDBJ databases">
        <title>Depth-based differentiation of microbial function through sediment-hosted aquifers and enrichment of novel symbionts in the deep terrestrial subsurface.</title>
        <authorList>
            <person name="Probst A.J."/>
            <person name="Ladd B."/>
            <person name="Jarett J.K."/>
            <person name="Geller-Mcgrath D.E."/>
            <person name="Sieber C.M."/>
            <person name="Emerson J.B."/>
            <person name="Anantharaman K."/>
            <person name="Thomas B.C."/>
            <person name="Malmstrom R."/>
            <person name="Stieglmeier M."/>
            <person name="Klingl A."/>
            <person name="Woyke T."/>
            <person name="Ryan C.M."/>
            <person name="Banfield J.F."/>
        </authorList>
    </citation>
    <scope>NUCLEOTIDE SEQUENCE [LARGE SCALE GENOMIC DNA]</scope>
    <source>
        <strain evidence="4">CG11_big_fil_rev_8_21_14_0_20_35_14</strain>
    </source>
</reference>
<dbReference type="PANTHER" id="PTHR42998">
    <property type="entry name" value="TYPE I RESTRICTION ENZYME HINDVIIP M PROTEIN-RELATED"/>
    <property type="match status" value="1"/>
</dbReference>
<evidence type="ECO:0000259" key="2">
    <source>
        <dbReference type="Pfam" id="PF02384"/>
    </source>
</evidence>
<name>A0A2H0N7E5_9BACT</name>
<evidence type="ECO:0000313" key="4">
    <source>
        <dbReference type="EMBL" id="PIR04814.1"/>
    </source>
</evidence>
<dbReference type="PROSITE" id="PS00092">
    <property type="entry name" value="N6_MTASE"/>
    <property type="match status" value="1"/>
</dbReference>
<dbReference type="Proteomes" id="UP000229893">
    <property type="component" value="Unassembled WGS sequence"/>
</dbReference>
<dbReference type="InterPro" id="IPR029464">
    <property type="entry name" value="HSDR_N"/>
</dbReference>
<dbReference type="InterPro" id="IPR002052">
    <property type="entry name" value="DNA_methylase_N6_adenine_CS"/>
</dbReference>
<dbReference type="PRINTS" id="PR00507">
    <property type="entry name" value="N12N6MTFRASE"/>
</dbReference>
<evidence type="ECO:0000256" key="1">
    <source>
        <dbReference type="ARBA" id="ARBA00022747"/>
    </source>
</evidence>
<dbReference type="InterPro" id="IPR029063">
    <property type="entry name" value="SAM-dependent_MTases_sf"/>
</dbReference>
<proteinExistence type="predicted"/>
<dbReference type="GO" id="GO:0003677">
    <property type="term" value="F:DNA binding"/>
    <property type="evidence" value="ECO:0007669"/>
    <property type="project" value="InterPro"/>
</dbReference>
<accession>A0A2H0N7E5</accession>
<keyword evidence="4" id="KW-0489">Methyltransferase</keyword>
<feature type="domain" description="Type I restriction enzyme R protein N-terminal" evidence="3">
    <location>
        <begin position="31"/>
        <end position="145"/>
    </location>
</feature>
<dbReference type="InterPro" id="IPR052916">
    <property type="entry name" value="Type-I_RE_MTase_Subunit"/>
</dbReference>
<gene>
    <name evidence="4" type="ORF">COV57_02445</name>
</gene>
<dbReference type="GO" id="GO:0008170">
    <property type="term" value="F:N-methyltransferase activity"/>
    <property type="evidence" value="ECO:0007669"/>
    <property type="project" value="InterPro"/>
</dbReference>
<dbReference type="EMBL" id="PCWO01000034">
    <property type="protein sequence ID" value="PIR04814.1"/>
    <property type="molecule type" value="Genomic_DNA"/>
</dbReference>
<dbReference type="Pfam" id="PF02384">
    <property type="entry name" value="N6_Mtase"/>
    <property type="match status" value="1"/>
</dbReference>
<dbReference type="Gene3D" id="3.40.50.150">
    <property type="entry name" value="Vaccinia Virus protein VP39"/>
    <property type="match status" value="1"/>
</dbReference>
<organism evidence="4 5">
    <name type="scientific">Candidatus Liptonbacteria bacterium CG11_big_fil_rev_8_21_14_0_20_35_14</name>
    <dbReference type="NCBI Taxonomy" id="1974634"/>
    <lineage>
        <taxon>Bacteria</taxon>
        <taxon>Candidatus Liptoniibacteriota</taxon>
    </lineage>
</organism>
<dbReference type="GO" id="GO:0032259">
    <property type="term" value="P:methylation"/>
    <property type="evidence" value="ECO:0007669"/>
    <property type="project" value="UniProtKB-KW"/>
</dbReference>
<keyword evidence="4" id="KW-0808">Transferase</keyword>
<dbReference type="InterPro" id="IPR003356">
    <property type="entry name" value="DNA_methylase_A-5"/>
</dbReference>
<dbReference type="GO" id="GO:0009307">
    <property type="term" value="P:DNA restriction-modification system"/>
    <property type="evidence" value="ECO:0007669"/>
    <property type="project" value="UniProtKB-KW"/>
</dbReference>
<dbReference type="Pfam" id="PF13588">
    <property type="entry name" value="HSDR_N_2"/>
    <property type="match status" value="1"/>
</dbReference>
<dbReference type="SUPFAM" id="SSF53335">
    <property type="entry name" value="S-adenosyl-L-methionine-dependent methyltransferases"/>
    <property type="match status" value="1"/>
</dbReference>